<dbReference type="CDD" id="cd00146">
    <property type="entry name" value="PKD"/>
    <property type="match status" value="1"/>
</dbReference>
<proteinExistence type="predicted"/>
<dbReference type="Proteomes" id="UP000030129">
    <property type="component" value="Unassembled WGS sequence"/>
</dbReference>
<dbReference type="InterPro" id="IPR022409">
    <property type="entry name" value="PKD/Chitinase_dom"/>
</dbReference>
<keyword evidence="1" id="KW-0732">Signal</keyword>
<dbReference type="Pfam" id="PF18911">
    <property type="entry name" value="PKD_4"/>
    <property type="match status" value="1"/>
</dbReference>
<feature type="domain" description="PKD" evidence="2">
    <location>
        <begin position="507"/>
        <end position="562"/>
    </location>
</feature>
<dbReference type="eggNOG" id="COG3291">
    <property type="taxonomic scope" value="Bacteria"/>
</dbReference>
<organism evidence="3 4">
    <name type="scientific">Flavobacterium beibuense F44-8</name>
    <dbReference type="NCBI Taxonomy" id="1406840"/>
    <lineage>
        <taxon>Bacteria</taxon>
        <taxon>Pseudomonadati</taxon>
        <taxon>Bacteroidota</taxon>
        <taxon>Flavobacteriia</taxon>
        <taxon>Flavobacteriales</taxon>
        <taxon>Flavobacteriaceae</taxon>
        <taxon>Flavobacterium</taxon>
    </lineage>
</organism>
<accession>A0A0A2LPG8</accession>
<gene>
    <name evidence="3" type="ORF">Q763_09065</name>
</gene>
<dbReference type="SUPFAM" id="SSF49299">
    <property type="entry name" value="PKD domain"/>
    <property type="match status" value="1"/>
</dbReference>
<comment type="caution">
    <text evidence="3">The sequence shown here is derived from an EMBL/GenBank/DDBJ whole genome shotgun (WGS) entry which is preliminary data.</text>
</comment>
<dbReference type="InterPro" id="IPR010620">
    <property type="entry name" value="SBBP_repeat"/>
</dbReference>
<evidence type="ECO:0000256" key="1">
    <source>
        <dbReference type="ARBA" id="ARBA00022729"/>
    </source>
</evidence>
<reference evidence="3 4" key="1">
    <citation type="submission" date="2013-09" db="EMBL/GenBank/DDBJ databases">
        <authorList>
            <person name="Zeng Z."/>
            <person name="Chen C."/>
        </authorList>
    </citation>
    <scope>NUCLEOTIDE SEQUENCE [LARGE SCALE GENOMIC DNA]</scope>
    <source>
        <strain evidence="3 4">F44-8</strain>
    </source>
</reference>
<dbReference type="eggNOG" id="COG1520">
    <property type="taxonomic scope" value="Bacteria"/>
</dbReference>
<dbReference type="PANTHER" id="PTHR35580">
    <property type="entry name" value="CELL SURFACE GLYCOPROTEIN (S-LAYER PROTEIN)-LIKE PROTEIN"/>
    <property type="match status" value="1"/>
</dbReference>
<dbReference type="InterPro" id="IPR000601">
    <property type="entry name" value="PKD_dom"/>
</dbReference>
<dbReference type="Gene3D" id="2.60.40.10">
    <property type="entry name" value="Immunoglobulins"/>
    <property type="match status" value="1"/>
</dbReference>
<dbReference type="SMART" id="SM00089">
    <property type="entry name" value="PKD"/>
    <property type="match status" value="1"/>
</dbReference>
<protein>
    <recommendedName>
        <fullName evidence="2">PKD domain-containing protein</fullName>
    </recommendedName>
</protein>
<dbReference type="InterPro" id="IPR052918">
    <property type="entry name" value="Motility_Chemotaxis_Reg"/>
</dbReference>
<dbReference type="AlphaFoldDB" id="A0A0A2LPG8"/>
<evidence type="ECO:0000313" key="3">
    <source>
        <dbReference type="EMBL" id="KGO81221.1"/>
    </source>
</evidence>
<evidence type="ECO:0000259" key="2">
    <source>
        <dbReference type="PROSITE" id="PS50093"/>
    </source>
</evidence>
<name>A0A0A2LPG8_9FLAO</name>
<dbReference type="PROSITE" id="PS50093">
    <property type="entry name" value="PKD"/>
    <property type="match status" value="1"/>
</dbReference>
<dbReference type="PANTHER" id="PTHR35580:SF1">
    <property type="entry name" value="PHYTASE-LIKE DOMAIN-CONTAINING PROTEIN"/>
    <property type="match status" value="1"/>
</dbReference>
<sequence length="653" mass="71685">MKMKKNYFTLKTLLIITTLFISIATYSQTWQWSSGGGSVMQIQGGEKTTSIVTDSNGNMYFLATIGKTGLQLDGMDLTSYDSGSNRDYIVASYDCSGTFRWSKIIGSGDADYIKNIQTDSEGNIYIAGTVYRTSQNFPANIDTDVALPYSPNDGEQKQTLFITKYNAEGEFQWLEMPQADNVTVAEAQSHSLGLDLQTDPEGNSYWLCILPEGTYANEAFVNTTEGDNFFILKYDTNGTFIEAIQPDIQFTGVLSNYKLIRNHTTGNFYIGGNTNSDGTLTINGETVTSNMYIAAFNNQGNYLWKQGNTPGVNGFLEDLCLDSNNNIYITGGTLNNDSFAGESFTSNQPHEFPFILKLNANGEAQWSTNAETPAAARANAITINNNKVAITASHSGITWGETTYTQEDNEGYDILLASFNTNDGSLSEINTIDTNFGDNEFSSAIAADSYNSYYIGGQFDGSLTIGENQMSNSGQGYDFFVAKYGLVNCDCTLPTPEFSFEQDNEDQLSFSFTYTGSQPYDSIEWNFGDENTSTDENPSHTYTVSNTYNVCVTVTNDCGSETYCNEIEAVLNTESFTLAKTVIYPNPVKDTLNISSNTTLKYTIYSVTGSILKTGELVNGDNSISLSAYQAGSYMLELQTESGNTKTVKIFKK</sequence>
<dbReference type="Pfam" id="PF18962">
    <property type="entry name" value="Por_Secre_tail"/>
    <property type="match status" value="1"/>
</dbReference>
<dbReference type="NCBIfam" id="TIGR04183">
    <property type="entry name" value="Por_Secre_tail"/>
    <property type="match status" value="1"/>
</dbReference>
<dbReference type="InterPro" id="IPR026444">
    <property type="entry name" value="Secre_tail"/>
</dbReference>
<dbReference type="InterPro" id="IPR013783">
    <property type="entry name" value="Ig-like_fold"/>
</dbReference>
<dbReference type="InterPro" id="IPR035986">
    <property type="entry name" value="PKD_dom_sf"/>
</dbReference>
<keyword evidence="4" id="KW-1185">Reference proteome</keyword>
<dbReference type="SUPFAM" id="SSF101898">
    <property type="entry name" value="NHL repeat"/>
    <property type="match status" value="1"/>
</dbReference>
<evidence type="ECO:0000313" key="4">
    <source>
        <dbReference type="Proteomes" id="UP000030129"/>
    </source>
</evidence>
<dbReference type="STRING" id="1406840.Q763_09065"/>
<dbReference type="EMBL" id="JRLV01000008">
    <property type="protein sequence ID" value="KGO81221.1"/>
    <property type="molecule type" value="Genomic_DNA"/>
</dbReference>
<dbReference type="Pfam" id="PF06739">
    <property type="entry name" value="SBBP"/>
    <property type="match status" value="1"/>
</dbReference>